<reference evidence="1 2" key="1">
    <citation type="submission" date="2024-01" db="EMBL/GenBank/DDBJ databases">
        <title>The genomes of 5 underutilized Papilionoideae crops provide insights into root nodulation and disease resistanc.</title>
        <authorList>
            <person name="Jiang F."/>
        </authorList>
    </citation>
    <scope>NUCLEOTIDE SEQUENCE [LARGE SCALE GENOMIC DNA]</scope>
    <source>
        <strain evidence="1">JINMINGXINNONG_FW02</strain>
        <tissue evidence="1">Leaves</tissue>
    </source>
</reference>
<sequence length="76" mass="8492">MSSLFVILIVTPTKSSRNPLDSQTLYKCRAMEVAVVDLSSSLLKAVAILDQTPVVMVWCEFSPEFFFPFASIFISQ</sequence>
<evidence type="ECO:0000313" key="1">
    <source>
        <dbReference type="EMBL" id="KAK7356891.1"/>
    </source>
</evidence>
<proteinExistence type="predicted"/>
<dbReference type="Proteomes" id="UP001374584">
    <property type="component" value="Unassembled WGS sequence"/>
</dbReference>
<accession>A0AAN9MN09</accession>
<keyword evidence="2" id="KW-1185">Reference proteome</keyword>
<protein>
    <submittedName>
        <fullName evidence="1">Uncharacterized protein</fullName>
    </submittedName>
</protein>
<comment type="caution">
    <text evidence="1">The sequence shown here is derived from an EMBL/GenBank/DDBJ whole genome shotgun (WGS) entry which is preliminary data.</text>
</comment>
<name>A0AAN9MN09_PHACN</name>
<dbReference type="AlphaFoldDB" id="A0AAN9MN09"/>
<dbReference type="EMBL" id="JAYMYR010000006">
    <property type="protein sequence ID" value="KAK7356891.1"/>
    <property type="molecule type" value="Genomic_DNA"/>
</dbReference>
<gene>
    <name evidence="1" type="ORF">VNO80_16171</name>
</gene>
<evidence type="ECO:0000313" key="2">
    <source>
        <dbReference type="Proteomes" id="UP001374584"/>
    </source>
</evidence>
<organism evidence="1 2">
    <name type="scientific">Phaseolus coccineus</name>
    <name type="common">Scarlet runner bean</name>
    <name type="synonym">Phaseolus multiflorus</name>
    <dbReference type="NCBI Taxonomy" id="3886"/>
    <lineage>
        <taxon>Eukaryota</taxon>
        <taxon>Viridiplantae</taxon>
        <taxon>Streptophyta</taxon>
        <taxon>Embryophyta</taxon>
        <taxon>Tracheophyta</taxon>
        <taxon>Spermatophyta</taxon>
        <taxon>Magnoliopsida</taxon>
        <taxon>eudicotyledons</taxon>
        <taxon>Gunneridae</taxon>
        <taxon>Pentapetalae</taxon>
        <taxon>rosids</taxon>
        <taxon>fabids</taxon>
        <taxon>Fabales</taxon>
        <taxon>Fabaceae</taxon>
        <taxon>Papilionoideae</taxon>
        <taxon>50 kb inversion clade</taxon>
        <taxon>NPAAA clade</taxon>
        <taxon>indigoferoid/millettioid clade</taxon>
        <taxon>Phaseoleae</taxon>
        <taxon>Phaseolus</taxon>
    </lineage>
</organism>